<keyword evidence="1" id="KW-0732">Signal</keyword>
<protein>
    <submittedName>
        <fullName evidence="2">DUF3316 domain-containing protein</fullName>
    </submittedName>
</protein>
<dbReference type="EMBL" id="VULT01000007">
    <property type="protein sequence ID" value="MSS17230.1"/>
    <property type="molecule type" value="Genomic_DNA"/>
</dbReference>
<evidence type="ECO:0000256" key="1">
    <source>
        <dbReference type="SAM" id="SignalP"/>
    </source>
</evidence>
<name>A0A6L5XA31_9BACT</name>
<dbReference type="Proteomes" id="UP000483362">
    <property type="component" value="Unassembled WGS sequence"/>
</dbReference>
<organism evidence="2 3">
    <name type="scientific">Sodaliphilus pleomorphus</name>
    <dbReference type="NCBI Taxonomy" id="2606626"/>
    <lineage>
        <taxon>Bacteria</taxon>
        <taxon>Pseudomonadati</taxon>
        <taxon>Bacteroidota</taxon>
        <taxon>Bacteroidia</taxon>
        <taxon>Bacteroidales</taxon>
        <taxon>Muribaculaceae</taxon>
        <taxon>Sodaliphilus</taxon>
    </lineage>
</organism>
<evidence type="ECO:0000313" key="3">
    <source>
        <dbReference type="Proteomes" id="UP000483362"/>
    </source>
</evidence>
<reference evidence="2 3" key="1">
    <citation type="submission" date="2019-08" db="EMBL/GenBank/DDBJ databases">
        <title>In-depth cultivation of the pig gut microbiome towards novel bacterial diversity and tailored functional studies.</title>
        <authorList>
            <person name="Wylensek D."/>
            <person name="Hitch T.C.A."/>
            <person name="Clavel T."/>
        </authorList>
    </citation>
    <scope>NUCLEOTIDE SEQUENCE [LARGE SCALE GENOMIC DNA]</scope>
    <source>
        <strain evidence="2 3">Oil-RF-744-WCA-WT-10</strain>
    </source>
</reference>
<feature type="signal peptide" evidence="1">
    <location>
        <begin position="1"/>
        <end position="29"/>
    </location>
</feature>
<sequence length="297" mass="33238">MRAMRSLATIRLAAAALVLAASAALPAHGHEQECDTSTQVLRPVVSMFTLDVGHASLLNTYMTPIAYHGQNVRLGYEHFQATGFAPLRWTRQLEVGVDYDHTRNPAGNHTMHSLMLEGRWSMMRRWYNPGGLRGTQLMIGPMTQLRGGAIYNGNNSNNVATAKIHWAVGFNAMAVWNTRLLGRRLSLRYEGSLPVAGVFFSPDYDEAYYEIYEGNHRGLVHLGWWGNRFDFTHALTADWRLGGTTLRLGYRGRIETSWVNHINTHIFTHALVIGIGGELLSLRHGKKPRGAVVSPQY</sequence>
<dbReference type="RefSeq" id="WP_154327216.1">
    <property type="nucleotide sequence ID" value="NZ_CP045696.1"/>
</dbReference>
<keyword evidence="3" id="KW-1185">Reference proteome</keyword>
<gene>
    <name evidence="2" type="ORF">FYJ29_05560</name>
</gene>
<dbReference type="AlphaFoldDB" id="A0A6L5XA31"/>
<proteinExistence type="predicted"/>
<evidence type="ECO:0000313" key="2">
    <source>
        <dbReference type="EMBL" id="MSS17230.1"/>
    </source>
</evidence>
<feature type="chain" id="PRO_5027111003" evidence="1">
    <location>
        <begin position="30"/>
        <end position="297"/>
    </location>
</feature>
<accession>A0A6L5XA31</accession>
<comment type="caution">
    <text evidence="2">The sequence shown here is derived from an EMBL/GenBank/DDBJ whole genome shotgun (WGS) entry which is preliminary data.</text>
</comment>